<evidence type="ECO:0000313" key="8">
    <source>
        <dbReference type="EMBL" id="THG38729.1"/>
    </source>
</evidence>
<dbReference type="InterPro" id="IPR018038">
    <property type="entry name" value="Ribosomal_uL30_CS"/>
</dbReference>
<evidence type="ECO:0000256" key="4">
    <source>
        <dbReference type="ARBA" id="ARBA00023274"/>
    </source>
</evidence>
<accession>A0A4S4G504</accession>
<dbReference type="PANTHER" id="PTHR15892:SF2">
    <property type="entry name" value="LARGE RIBOSOMAL SUBUNIT PROTEIN UL30M"/>
    <property type="match status" value="1"/>
</dbReference>
<dbReference type="InterPro" id="IPR016082">
    <property type="entry name" value="Ribosomal_uL30_ferredoxin-like"/>
</dbReference>
<dbReference type="Proteomes" id="UP000308978">
    <property type="component" value="Unassembled WGS sequence"/>
</dbReference>
<dbReference type="PROSITE" id="PS00634">
    <property type="entry name" value="RIBOSOMAL_L30"/>
    <property type="match status" value="1"/>
</dbReference>
<evidence type="ECO:0000259" key="7">
    <source>
        <dbReference type="Pfam" id="PF00327"/>
    </source>
</evidence>
<dbReference type="GO" id="GO:0006412">
    <property type="term" value="P:translation"/>
    <property type="evidence" value="ECO:0007669"/>
    <property type="project" value="UniProtKB-UniRule"/>
</dbReference>
<evidence type="ECO:0000313" key="9">
    <source>
        <dbReference type="Proteomes" id="UP000308978"/>
    </source>
</evidence>
<keyword evidence="4 5" id="KW-0687">Ribonucleoprotein</keyword>
<evidence type="ECO:0000256" key="3">
    <source>
        <dbReference type="ARBA" id="ARBA00022980"/>
    </source>
</evidence>
<dbReference type="InterPro" id="IPR005996">
    <property type="entry name" value="Ribosomal_uL30_bac-type"/>
</dbReference>
<dbReference type="HAMAP" id="MF_01371_B">
    <property type="entry name" value="Ribosomal_uL30_B"/>
    <property type="match status" value="1"/>
</dbReference>
<dbReference type="SUPFAM" id="SSF55129">
    <property type="entry name" value="Ribosomal protein L30p/L7e"/>
    <property type="match status" value="1"/>
</dbReference>
<evidence type="ECO:0000256" key="1">
    <source>
        <dbReference type="ARBA" id="ARBA00007594"/>
    </source>
</evidence>
<evidence type="ECO:0000256" key="6">
    <source>
        <dbReference type="RuleBase" id="RU003734"/>
    </source>
</evidence>
<comment type="caution">
    <text evidence="8">The sequence shown here is derived from an EMBL/GenBank/DDBJ whole genome shotgun (WGS) entry which is preliminary data.</text>
</comment>
<protein>
    <recommendedName>
        <fullName evidence="5">Large ribosomal subunit protein uL30</fullName>
    </recommendedName>
</protein>
<dbReference type="NCBIfam" id="TIGR01308">
    <property type="entry name" value="rpmD_bact"/>
    <property type="match status" value="1"/>
</dbReference>
<dbReference type="Pfam" id="PF00327">
    <property type="entry name" value="Ribosomal_L30"/>
    <property type="match status" value="1"/>
</dbReference>
<dbReference type="PANTHER" id="PTHR15892">
    <property type="entry name" value="MITOCHONDRIAL RIBOSOMAL PROTEIN L30"/>
    <property type="match status" value="1"/>
</dbReference>
<organism evidence="8 9">
    <name type="scientific">Adlercreutzia caecimuris</name>
    <dbReference type="NCBI Taxonomy" id="671266"/>
    <lineage>
        <taxon>Bacteria</taxon>
        <taxon>Bacillati</taxon>
        <taxon>Actinomycetota</taxon>
        <taxon>Coriobacteriia</taxon>
        <taxon>Eggerthellales</taxon>
        <taxon>Eggerthellaceae</taxon>
        <taxon>Adlercreutzia</taxon>
    </lineage>
</organism>
<feature type="domain" description="Large ribosomal subunit protein uL30-like ferredoxin-like fold" evidence="7">
    <location>
        <begin position="8"/>
        <end position="58"/>
    </location>
</feature>
<name>A0A4S4G504_9ACTN</name>
<evidence type="ECO:0000256" key="5">
    <source>
        <dbReference type="HAMAP-Rule" id="MF_01371"/>
    </source>
</evidence>
<reference evidence="8 9" key="1">
    <citation type="submission" date="2019-04" db="EMBL/GenBank/DDBJ databases">
        <title>Microbes associate with the intestines of laboratory mice.</title>
        <authorList>
            <person name="Navarre W."/>
            <person name="Wong E."/>
            <person name="Huang K.C."/>
            <person name="Tropini C."/>
            <person name="Ng K."/>
            <person name="Yu B."/>
        </authorList>
    </citation>
    <scope>NUCLEOTIDE SEQUENCE [LARGE SCALE GENOMIC DNA]</scope>
    <source>
        <strain evidence="8 9">NM80_B27</strain>
    </source>
</reference>
<dbReference type="EMBL" id="SSTJ01000001">
    <property type="protein sequence ID" value="THG38729.1"/>
    <property type="molecule type" value="Genomic_DNA"/>
</dbReference>
<gene>
    <name evidence="5 8" type="primary">rpmD</name>
    <name evidence="8" type="ORF">E5986_00045</name>
</gene>
<evidence type="ECO:0000256" key="2">
    <source>
        <dbReference type="ARBA" id="ARBA00011838"/>
    </source>
</evidence>
<dbReference type="GO" id="GO:0003735">
    <property type="term" value="F:structural constituent of ribosome"/>
    <property type="evidence" value="ECO:0007669"/>
    <property type="project" value="InterPro"/>
</dbReference>
<dbReference type="GO" id="GO:0022625">
    <property type="term" value="C:cytosolic large ribosomal subunit"/>
    <property type="evidence" value="ECO:0007669"/>
    <property type="project" value="TreeGrafter"/>
</dbReference>
<dbReference type="InterPro" id="IPR036919">
    <property type="entry name" value="Ribo_uL30_ferredoxin-like_sf"/>
</dbReference>
<comment type="subunit">
    <text evidence="2 5">Part of the 50S ribosomal subunit.</text>
</comment>
<dbReference type="RefSeq" id="WP_016309205.1">
    <property type="nucleotide sequence ID" value="NZ_CAJTBT010000008.1"/>
</dbReference>
<dbReference type="CDD" id="cd01658">
    <property type="entry name" value="Ribosomal_L30"/>
    <property type="match status" value="1"/>
</dbReference>
<sequence>MAETKKTLRLTQVKSAIGRKPNQGRTLRALGLHGIGSSVDQVDNESVRGMIFTVKHLITVEEI</sequence>
<dbReference type="GeneID" id="82190551"/>
<dbReference type="Gene3D" id="3.30.1390.20">
    <property type="entry name" value="Ribosomal protein L30, ferredoxin-like fold domain"/>
    <property type="match status" value="1"/>
</dbReference>
<keyword evidence="3 5" id="KW-0689">Ribosomal protein</keyword>
<comment type="similarity">
    <text evidence="1 5 6">Belongs to the universal ribosomal protein uL30 family.</text>
</comment>
<proteinExistence type="inferred from homology"/>
<dbReference type="PIRSF" id="PIRSF002211">
    <property type="entry name" value="Ribosomal_L30_bac-type"/>
    <property type="match status" value="1"/>
</dbReference>
<dbReference type="AlphaFoldDB" id="A0A4S4G504"/>